<evidence type="ECO:0000256" key="7">
    <source>
        <dbReference type="PIRSR" id="PIRSR600760-2"/>
    </source>
</evidence>
<dbReference type="GO" id="GO:0008934">
    <property type="term" value="F:inositol monophosphate 1-phosphatase activity"/>
    <property type="evidence" value="ECO:0007669"/>
    <property type="project" value="InterPro"/>
</dbReference>
<dbReference type="AlphaFoldDB" id="A0A7S1XU99"/>
<dbReference type="SUPFAM" id="SSF56655">
    <property type="entry name" value="Carbohydrate phosphatase"/>
    <property type="match status" value="1"/>
</dbReference>
<dbReference type="CDD" id="cd01639">
    <property type="entry name" value="IMPase"/>
    <property type="match status" value="1"/>
</dbReference>
<name>A0A7S1XU99_9STRA</name>
<evidence type="ECO:0000256" key="5">
    <source>
        <dbReference type="ARBA" id="ARBA00022801"/>
    </source>
</evidence>
<dbReference type="PROSITE" id="PS00630">
    <property type="entry name" value="IMP_2"/>
    <property type="match status" value="1"/>
</dbReference>
<evidence type="ECO:0000256" key="2">
    <source>
        <dbReference type="ARBA" id="ARBA00001946"/>
    </source>
</evidence>
<dbReference type="PROSITE" id="PS00629">
    <property type="entry name" value="IMP_1"/>
    <property type="match status" value="1"/>
</dbReference>
<dbReference type="InterPro" id="IPR000760">
    <property type="entry name" value="Inositol_monophosphatase-like"/>
</dbReference>
<dbReference type="GO" id="GO:0046854">
    <property type="term" value="P:phosphatidylinositol phosphate biosynthetic process"/>
    <property type="evidence" value="ECO:0007669"/>
    <property type="project" value="InterPro"/>
</dbReference>
<feature type="binding site" evidence="7">
    <location>
        <position position="162"/>
    </location>
    <ligand>
        <name>Mg(2+)</name>
        <dbReference type="ChEBI" id="CHEBI:18420"/>
        <label>1</label>
        <note>catalytic</note>
    </ligand>
</feature>
<dbReference type="EC" id="3.1.3.25" evidence="8"/>
<dbReference type="Pfam" id="PF00459">
    <property type="entry name" value="Inositol_P"/>
    <property type="match status" value="1"/>
</dbReference>
<evidence type="ECO:0000256" key="1">
    <source>
        <dbReference type="ARBA" id="ARBA00001033"/>
    </source>
</evidence>
<reference evidence="9" key="1">
    <citation type="submission" date="2021-01" db="EMBL/GenBank/DDBJ databases">
        <authorList>
            <person name="Corre E."/>
            <person name="Pelletier E."/>
            <person name="Niang G."/>
            <person name="Scheremetjew M."/>
            <person name="Finn R."/>
            <person name="Kale V."/>
            <person name="Holt S."/>
            <person name="Cochrane G."/>
            <person name="Meng A."/>
            <person name="Brown T."/>
            <person name="Cohen L."/>
        </authorList>
    </citation>
    <scope>NUCLEOTIDE SEQUENCE</scope>
    <source>
        <strain evidence="9">CCMP2877</strain>
    </source>
</reference>
<dbReference type="GO" id="GO:0007165">
    <property type="term" value="P:signal transduction"/>
    <property type="evidence" value="ECO:0007669"/>
    <property type="project" value="TreeGrafter"/>
</dbReference>
<feature type="binding site" evidence="7">
    <location>
        <position position="131"/>
    </location>
    <ligand>
        <name>Mg(2+)</name>
        <dbReference type="ChEBI" id="CHEBI:18420"/>
        <label>1</label>
        <note>catalytic</note>
    </ligand>
</feature>
<dbReference type="EMBL" id="HBGJ01026271">
    <property type="protein sequence ID" value="CAD9258397.1"/>
    <property type="molecule type" value="Transcribed_RNA"/>
</dbReference>
<dbReference type="PANTHER" id="PTHR20854:SF4">
    <property type="entry name" value="INOSITOL-1-MONOPHOSPHATASE-RELATED"/>
    <property type="match status" value="1"/>
</dbReference>
<feature type="binding site" evidence="7">
    <location>
        <position position="286"/>
    </location>
    <ligand>
        <name>Mg(2+)</name>
        <dbReference type="ChEBI" id="CHEBI:18420"/>
        <label>1</label>
        <note>catalytic</note>
    </ligand>
</feature>
<organism evidence="9">
    <name type="scientific">Phaeomonas parva</name>
    <dbReference type="NCBI Taxonomy" id="124430"/>
    <lineage>
        <taxon>Eukaryota</taxon>
        <taxon>Sar</taxon>
        <taxon>Stramenopiles</taxon>
        <taxon>Ochrophyta</taxon>
        <taxon>Pinguiophyceae</taxon>
        <taxon>Pinguiochrysidales</taxon>
        <taxon>Pinguiochrysidaceae</taxon>
        <taxon>Phaeomonas</taxon>
    </lineage>
</organism>
<evidence type="ECO:0000256" key="8">
    <source>
        <dbReference type="RuleBase" id="RU364068"/>
    </source>
</evidence>
<dbReference type="UniPathway" id="UPA00823">
    <property type="reaction ID" value="UER00788"/>
</dbReference>
<comment type="pathway">
    <text evidence="8">Polyol metabolism; myo-inositol biosynthesis; myo-inositol from D-glucose 6-phosphate: step 2/2.</text>
</comment>
<dbReference type="Gene3D" id="3.30.540.10">
    <property type="entry name" value="Fructose-1,6-Bisphosphatase, subunit A, domain 1"/>
    <property type="match status" value="1"/>
</dbReference>
<keyword evidence="4 7" id="KW-0479">Metal-binding</keyword>
<dbReference type="InterPro" id="IPR033942">
    <property type="entry name" value="IMPase"/>
</dbReference>
<proteinExistence type="inferred from homology"/>
<comment type="similarity">
    <text evidence="3 8">Belongs to the inositol monophosphatase superfamily.</text>
</comment>
<evidence type="ECO:0000256" key="6">
    <source>
        <dbReference type="ARBA" id="ARBA00022842"/>
    </source>
</evidence>
<evidence type="ECO:0000313" key="9">
    <source>
        <dbReference type="EMBL" id="CAD9258397.1"/>
    </source>
</evidence>
<sequence length="359" mass="38014">MDVAPRRRWRRGPTSILLRAAVQIKMRCCWTLGLLGLLAGLGGSGRGRAAAFSTARVSAPTEVLASVTRVAKDAARQAGVHFREAMGTARAEVKKTKNTNQDLLTQIDPECQAIITDIVTEAFPDHAFLGEEDVAPGPDASRAALQAALKKSDWVWVVDPIDGTTNFVHAFPLSAVSIGVCYKGEVVAAAIYDPAADEMFWAERGTGAFLNDTPMMVGSQENLIEALVCAGSPPNTGPMRASMRGVCMLAAKSRSVRMLGSAAIMLAWVACGRLTAYFEPDLNSWDTAAGALLVEEAGGMGTGHDRDGPGDAGAPYTVASRAILFTNGKIHEEMRAELAKVQALSVLPEDVDNVTTISV</sequence>
<dbReference type="InterPro" id="IPR020550">
    <property type="entry name" value="Inositol_monophosphatase_CS"/>
</dbReference>
<gene>
    <name evidence="9" type="ORF">PPAR1163_LOCUS16769</name>
</gene>
<evidence type="ECO:0000256" key="3">
    <source>
        <dbReference type="ARBA" id="ARBA00009759"/>
    </source>
</evidence>
<comment type="cofactor">
    <cofactor evidence="2 7 8">
        <name>Mg(2+)</name>
        <dbReference type="ChEBI" id="CHEBI:18420"/>
    </cofactor>
</comment>
<dbReference type="FunFam" id="3.30.540.10:FF:000003">
    <property type="entry name" value="Inositol-1-monophosphatase"/>
    <property type="match status" value="1"/>
</dbReference>
<protein>
    <recommendedName>
        <fullName evidence="8">Inositol-1-monophosphatase</fullName>
        <ecNumber evidence="8">3.1.3.25</ecNumber>
    </recommendedName>
</protein>
<feature type="binding site" evidence="7">
    <location>
        <position position="159"/>
    </location>
    <ligand>
        <name>Mg(2+)</name>
        <dbReference type="ChEBI" id="CHEBI:18420"/>
        <label>1</label>
        <note>catalytic</note>
    </ligand>
</feature>
<dbReference type="InterPro" id="IPR020583">
    <property type="entry name" value="Inositol_monoP_metal-BS"/>
</dbReference>
<feature type="binding site" evidence="7">
    <location>
        <position position="161"/>
    </location>
    <ligand>
        <name>Mg(2+)</name>
        <dbReference type="ChEBI" id="CHEBI:18420"/>
        <label>1</label>
        <note>catalytic</note>
    </ligand>
</feature>
<evidence type="ECO:0000256" key="4">
    <source>
        <dbReference type="ARBA" id="ARBA00022723"/>
    </source>
</evidence>
<dbReference type="Gene3D" id="3.40.190.80">
    <property type="match status" value="1"/>
</dbReference>
<accession>A0A7S1XU99</accession>
<keyword evidence="5 8" id="KW-0378">Hydrolase</keyword>
<dbReference type="GO" id="GO:0046872">
    <property type="term" value="F:metal ion binding"/>
    <property type="evidence" value="ECO:0007669"/>
    <property type="project" value="UniProtKB-KW"/>
</dbReference>
<dbReference type="PRINTS" id="PR00377">
    <property type="entry name" value="IMPHPHTASES"/>
</dbReference>
<dbReference type="GO" id="GO:0006021">
    <property type="term" value="P:inositol biosynthetic process"/>
    <property type="evidence" value="ECO:0007669"/>
    <property type="project" value="UniProtKB-UniPathway"/>
</dbReference>
<comment type="catalytic activity">
    <reaction evidence="1 8">
        <text>a myo-inositol phosphate + H2O = myo-inositol + phosphate</text>
        <dbReference type="Rhea" id="RHEA:24056"/>
        <dbReference type="ChEBI" id="CHEBI:15377"/>
        <dbReference type="ChEBI" id="CHEBI:17268"/>
        <dbReference type="ChEBI" id="CHEBI:43474"/>
        <dbReference type="ChEBI" id="CHEBI:84139"/>
        <dbReference type="EC" id="3.1.3.25"/>
    </reaction>
</comment>
<dbReference type="PANTHER" id="PTHR20854">
    <property type="entry name" value="INOSITOL MONOPHOSPHATASE"/>
    <property type="match status" value="1"/>
</dbReference>
<keyword evidence="6 7" id="KW-0460">Magnesium</keyword>